<keyword evidence="3" id="KW-0963">Cytoplasm</keyword>
<organism evidence="14 15">
    <name type="scientific">Acanthoscelides obtectus</name>
    <name type="common">Bean weevil</name>
    <name type="synonym">Bruchus obtectus</name>
    <dbReference type="NCBI Taxonomy" id="200917"/>
    <lineage>
        <taxon>Eukaryota</taxon>
        <taxon>Metazoa</taxon>
        <taxon>Ecdysozoa</taxon>
        <taxon>Arthropoda</taxon>
        <taxon>Hexapoda</taxon>
        <taxon>Insecta</taxon>
        <taxon>Pterygota</taxon>
        <taxon>Neoptera</taxon>
        <taxon>Endopterygota</taxon>
        <taxon>Coleoptera</taxon>
        <taxon>Polyphaga</taxon>
        <taxon>Cucujiformia</taxon>
        <taxon>Chrysomeloidea</taxon>
        <taxon>Chrysomelidae</taxon>
        <taxon>Bruchinae</taxon>
        <taxon>Bruchini</taxon>
        <taxon>Acanthoscelides</taxon>
    </lineage>
</organism>
<evidence type="ECO:0000259" key="13">
    <source>
        <dbReference type="PROSITE" id="PS50021"/>
    </source>
</evidence>
<dbReference type="InterPro" id="IPR031549">
    <property type="entry name" value="ASH"/>
</dbReference>
<dbReference type="PANTHER" id="PTHR22706">
    <property type="entry name" value="ASSEMBLY FACTOR FOR SPINDLE MICROTUBULES"/>
    <property type="match status" value="1"/>
</dbReference>
<dbReference type="CDD" id="cd23767">
    <property type="entry name" value="IQCD"/>
    <property type="match status" value="1"/>
</dbReference>
<keyword evidence="6" id="KW-0677">Repeat</keyword>
<dbReference type="FunFam" id="1.10.418.10:FF:000051">
    <property type="entry name" value="Abnormal spindle-like microcephaly-associated protein homolog"/>
    <property type="match status" value="1"/>
</dbReference>
<name>A0A9P0KTS9_ACAOB</name>
<dbReference type="GO" id="GO:0051301">
    <property type="term" value="P:cell division"/>
    <property type="evidence" value="ECO:0007669"/>
    <property type="project" value="UniProtKB-KW"/>
</dbReference>
<dbReference type="InterPro" id="IPR036872">
    <property type="entry name" value="CH_dom_sf"/>
</dbReference>
<evidence type="ECO:0000256" key="10">
    <source>
        <dbReference type="ARBA" id="ARBA00023242"/>
    </source>
</evidence>
<protein>
    <recommendedName>
        <fullName evidence="13">Calponin-homology (CH) domain-containing protein</fullName>
    </recommendedName>
</protein>
<dbReference type="Gene3D" id="1.20.5.190">
    <property type="match status" value="5"/>
</dbReference>
<dbReference type="InterPro" id="IPR051185">
    <property type="entry name" value="ASPM"/>
</dbReference>
<dbReference type="PROSITE" id="PS50021">
    <property type="entry name" value="CH"/>
    <property type="match status" value="1"/>
</dbReference>
<feature type="region of interest" description="Disordered" evidence="12">
    <location>
        <begin position="138"/>
        <end position="190"/>
    </location>
</feature>
<dbReference type="GO" id="GO:0000922">
    <property type="term" value="C:spindle pole"/>
    <property type="evidence" value="ECO:0007669"/>
    <property type="project" value="TreeGrafter"/>
</dbReference>
<keyword evidence="4" id="KW-0597">Phosphoprotein</keyword>
<sequence>MFFEISPIKPEKKVKPAALETAAPEIEVLSLSPFTPNPKLCFEDVIPGQTSTRKLLVKNPTKNDITLFLSINGAPEQVLSPSWTEKTLDSGSETLFELQWTPKGVVLCRIYLVFEDYKRYKREIPVVLKTISPKKSMKGAKKKTTASPSKMPTVKYYTNKPPKVSPTKFSPKTLSKKKTKSPIKQPKTLSKTHISPKFQTQNCITPSPKRIFPFSPKHSGSPQNMIPISELPARALPVNHGQSFKHTCVEDKENSEMFTSPHNSMFWLNSPGSMPRRDTYSIKTDIEERRGTYCIKTDIVERQCTYVVNERIMDDAMFISEKHTDSPKFNDSLEGDSPLKSCNITPKIPRIVLNEYTRDNTYDDLSLSTYINRKLDEDPPQPKSPAFVFENTFREAFKENVPSYSSSNMHDCKNISSASYTKTYVDDTLINGRIMENSVPYKLLNVNDIINISSATYTKTDISLDTVASLSPHEIRYTSSPKQFGEAEYVALTRKRLSKIEEERNPIERSLKRRRDERFTSPPRKRPSTFSWLNDWSKRSGVAVRVANKTPGLNLGQFQPKTKSETTIAKTDTSTVIIKDPFLLAATNLADPFMTPQLRIDEGWIEQQQVNFKKWLNALLTPPEELSSDEKSVDVAKVWQECKTKEVQLALTKEVMSNKNYTNHKLDRIRKAAVDLYMSPEMTQVLINLHKSIDSGKISVRADKDIHLNLSLKTDIINLINNYNPLWLRIGIETIYGEEIPMRSNSDVVSLNVFIADRMLKDPNLIKKHKTVHGKTYKVELKKFFLKKFLTLVYFLDQAKNKKLIPHDPCLFRKQHIKEPVKESKELLFRLAKEVVSSIGDITKFLKYLGYVVTHRQTYIHEFDYAVQHLGVDLRDGVRLTKLMEVILLQNDLADKLRVPAISRLQKIHNVQIVFDALQQAGYNILYDITPKDIADGHKEKTLSFLWQIIYKFEAPLLVKSATTVQKWFRSLPVVLKRRHLEREKLRKESAAKKIQQWYRRQNLSKKLSDLAYKMRIYKESKERQRAAIKIQTYYRGYVCRYIYLRQKRLVTSLQSHCRGWLVRNVYKNQIRHVVVIQSYIRMYLARKQYLELKDATIFVQRRYRSLMLMREERSIFVEVRCATIALQRMFRANRVMVQERERYRQLRKYAIVIQQRLRSNKLAIAERSRYLALKSACIFVQKRFRALQLMKKERQAFLELRSATVLIQRRFRANRFMVEERERYQQLRRSAVVVQQRFRANKLAIVERQWYLTLKSACTSVQRIFRALQLLKKERYDFLELRSATVLIQRRFRANRFMVEERERYQQLRRSAVVVQQRFRANKLAIEKREQYLTLKNTCIFVQIRFRSLLQMKKDRHAFLELISATVFIQRRFRANRLMVQERESYQQLRKAAIVIQQRFRANRLCKAGIQNYLAFRKSCVFVQRRFRALRDGRKCREKYLQMKKAAITIQSTWRGILQHRKYVHLRNAVIAIQRNFREKQRLVSTCTAIQRRFRANRLMGIERKRYLALRTSAIVIQRKVRAKLLCRDMRERFVELRQTCIFVQQRWRALRQGTIARWQYLEFRKATIIIQCTWRANVQRRRYLVMRNATITIQHWYRATALMRAKRRRYIEVREAALKIQGCYRGYLVRKRQQAFKRSIIGIQTFARGFLVRKWIAEGLEKILQQRKQVLAAVKIQASWKGFICRKRLGKKHYEIRKRVLKEGKCATTENTLGMRGQKAMTVLETDNTLYTIINALEVIDLVTRRSSKLCTDYSKTLPKLLTGIMGSINRSLPETQACIISTNIMINFYKHKDSRPFSVVPESLDAFFKIMLHFCDKECELFPSLCTLLWLYAHDANWKRVIRGVPDIEHILMKIQDLVIRKKNMLQKTTTKQKSVFVAERCKLPNLNADWGYELNNKPYKFHNSIFGFEQLLKILDY</sequence>
<accession>A0A9P0KTS9</accession>
<dbReference type="Gene3D" id="1.10.418.10">
    <property type="entry name" value="Calponin-like domain"/>
    <property type="match status" value="1"/>
</dbReference>
<evidence type="ECO:0000256" key="6">
    <source>
        <dbReference type="ARBA" id="ARBA00022737"/>
    </source>
</evidence>
<dbReference type="OrthoDB" id="2148418at2759"/>
<dbReference type="GO" id="GO:0005737">
    <property type="term" value="C:cytoplasm"/>
    <property type="evidence" value="ECO:0007669"/>
    <property type="project" value="UniProtKB-SubCell"/>
</dbReference>
<evidence type="ECO:0000256" key="1">
    <source>
        <dbReference type="ARBA" id="ARBA00004123"/>
    </source>
</evidence>
<dbReference type="Proteomes" id="UP001152888">
    <property type="component" value="Unassembled WGS sequence"/>
</dbReference>
<dbReference type="InterPro" id="IPR001715">
    <property type="entry name" value="CH_dom"/>
</dbReference>
<proteinExistence type="predicted"/>
<dbReference type="InterPro" id="IPR000048">
    <property type="entry name" value="IQ_motif_EF-hand-BS"/>
</dbReference>
<evidence type="ECO:0000256" key="5">
    <source>
        <dbReference type="ARBA" id="ARBA00022618"/>
    </source>
</evidence>
<dbReference type="GO" id="GO:0005634">
    <property type="term" value="C:nucleus"/>
    <property type="evidence" value="ECO:0007669"/>
    <property type="project" value="UniProtKB-SubCell"/>
</dbReference>
<dbReference type="Pfam" id="PF00612">
    <property type="entry name" value="IQ"/>
    <property type="match status" value="8"/>
</dbReference>
<keyword evidence="11" id="KW-0131">Cell cycle</keyword>
<keyword evidence="5" id="KW-0132">Cell division</keyword>
<gene>
    <name evidence="14" type="ORF">ACAOBT_LOCUS13168</name>
</gene>
<comment type="caution">
    <text evidence="14">The sequence shown here is derived from an EMBL/GenBank/DDBJ whole genome shotgun (WGS) entry which is preliminary data.</text>
</comment>
<keyword evidence="9" id="KW-0175">Coiled coil</keyword>
<dbReference type="PROSITE" id="PS50096">
    <property type="entry name" value="IQ"/>
    <property type="match status" value="8"/>
</dbReference>
<dbReference type="GO" id="GO:0051295">
    <property type="term" value="P:establishment of meiotic spindle localization"/>
    <property type="evidence" value="ECO:0007669"/>
    <property type="project" value="TreeGrafter"/>
</dbReference>
<keyword evidence="7" id="KW-0498">Mitosis</keyword>
<dbReference type="GO" id="GO:0007051">
    <property type="term" value="P:spindle organization"/>
    <property type="evidence" value="ECO:0007669"/>
    <property type="project" value="TreeGrafter"/>
</dbReference>
<evidence type="ECO:0000256" key="9">
    <source>
        <dbReference type="ARBA" id="ARBA00023054"/>
    </source>
</evidence>
<evidence type="ECO:0000256" key="7">
    <source>
        <dbReference type="ARBA" id="ARBA00022776"/>
    </source>
</evidence>
<evidence type="ECO:0000313" key="14">
    <source>
        <dbReference type="EMBL" id="CAH1978426.1"/>
    </source>
</evidence>
<keyword evidence="8" id="KW-0112">Calmodulin-binding</keyword>
<evidence type="ECO:0000256" key="11">
    <source>
        <dbReference type="ARBA" id="ARBA00023306"/>
    </source>
</evidence>
<reference evidence="14" key="1">
    <citation type="submission" date="2022-03" db="EMBL/GenBank/DDBJ databases">
        <authorList>
            <person name="Sayadi A."/>
        </authorList>
    </citation>
    <scope>NUCLEOTIDE SEQUENCE</scope>
</reference>
<dbReference type="SMART" id="SM00015">
    <property type="entry name" value="IQ"/>
    <property type="match status" value="12"/>
</dbReference>
<dbReference type="Pfam" id="PF00307">
    <property type="entry name" value="CH"/>
    <property type="match status" value="1"/>
</dbReference>
<dbReference type="PANTHER" id="PTHR22706:SF1">
    <property type="entry name" value="ASSEMBLY FACTOR FOR SPINDLE MICROTUBULES"/>
    <property type="match status" value="1"/>
</dbReference>
<dbReference type="GO" id="GO:0005516">
    <property type="term" value="F:calmodulin binding"/>
    <property type="evidence" value="ECO:0007669"/>
    <property type="project" value="UniProtKB-KW"/>
</dbReference>
<dbReference type="EMBL" id="CAKOFQ010006871">
    <property type="protein sequence ID" value="CAH1978426.1"/>
    <property type="molecule type" value="Genomic_DNA"/>
</dbReference>
<feature type="domain" description="Calponin-homology (CH)" evidence="13">
    <location>
        <begin position="822"/>
        <end position="954"/>
    </location>
</feature>
<keyword evidence="15" id="KW-1185">Reference proteome</keyword>
<dbReference type="SMART" id="SM00033">
    <property type="entry name" value="CH"/>
    <property type="match status" value="1"/>
</dbReference>
<evidence type="ECO:0000313" key="15">
    <source>
        <dbReference type="Proteomes" id="UP001152888"/>
    </source>
</evidence>
<evidence type="ECO:0000256" key="8">
    <source>
        <dbReference type="ARBA" id="ARBA00022860"/>
    </source>
</evidence>
<comment type="subcellular location">
    <subcellularLocation>
        <location evidence="2">Cytoplasm</location>
    </subcellularLocation>
    <subcellularLocation>
        <location evidence="1">Nucleus</location>
    </subcellularLocation>
</comment>
<dbReference type="InterPro" id="IPR027417">
    <property type="entry name" value="P-loop_NTPase"/>
</dbReference>
<dbReference type="Pfam" id="PF15780">
    <property type="entry name" value="ASH"/>
    <property type="match status" value="1"/>
</dbReference>
<dbReference type="CDD" id="cd21223">
    <property type="entry name" value="CH_ASPM_rpt1"/>
    <property type="match status" value="1"/>
</dbReference>
<evidence type="ECO:0000256" key="3">
    <source>
        <dbReference type="ARBA" id="ARBA00022490"/>
    </source>
</evidence>
<evidence type="ECO:0000256" key="12">
    <source>
        <dbReference type="SAM" id="MobiDB-lite"/>
    </source>
</evidence>
<dbReference type="GO" id="GO:0000278">
    <property type="term" value="P:mitotic cell cycle"/>
    <property type="evidence" value="ECO:0007669"/>
    <property type="project" value="TreeGrafter"/>
</dbReference>
<keyword evidence="10" id="KW-0539">Nucleus</keyword>
<evidence type="ECO:0000256" key="2">
    <source>
        <dbReference type="ARBA" id="ARBA00004496"/>
    </source>
</evidence>
<dbReference type="SUPFAM" id="SSF47576">
    <property type="entry name" value="Calponin-homology domain, CH-domain"/>
    <property type="match status" value="1"/>
</dbReference>
<evidence type="ECO:0000256" key="4">
    <source>
        <dbReference type="ARBA" id="ARBA00022553"/>
    </source>
</evidence>
<dbReference type="SUPFAM" id="SSF52540">
    <property type="entry name" value="P-loop containing nucleoside triphosphate hydrolases"/>
    <property type="match status" value="2"/>
</dbReference>